<keyword evidence="6 9" id="KW-1133">Transmembrane helix</keyword>
<comment type="subcellular location">
    <subcellularLocation>
        <location evidence="1">Cell membrane</location>
        <topology evidence="1">Multi-pass membrane protein</topology>
    </subcellularLocation>
    <subcellularLocation>
        <location evidence="8">Membrane</location>
        <topology evidence="8">Multi-pass membrane protein</topology>
    </subcellularLocation>
</comment>
<evidence type="ECO:0000256" key="1">
    <source>
        <dbReference type="ARBA" id="ARBA00004651"/>
    </source>
</evidence>
<gene>
    <name evidence="11" type="ORF">L0Y14_04395</name>
</gene>
<sequence>MDNLHTIIRFFQEGGLFMYPILLIFAAGLAIAIERYLYLSSARLRNNRFWTRVLPQLNEGDFKQALKSAADSSTALGRIMVYGLDRVRSARRRSDLEMAMEEGLMEEIPRFEKRTHYLSTLANIATLLGLLGTIIGLINAFTAVSAADPAEKADLLSASISVAMNTTAFGLMAAIPLLLVYTLLQSRTTQIVDSLEMASVKFLNIVTERAGSAR</sequence>
<reference evidence="11" key="1">
    <citation type="journal article" date="2022" name="Mol. Ecol. Resour.">
        <title>The complete and closed genome of the facultative generalist Candidatus Endoriftia persephone from deep-sea hydrothermal vents.</title>
        <authorList>
            <person name="de Oliveira A.L."/>
            <person name="Srivastava A."/>
            <person name="Espada-Hinojosa S."/>
            <person name="Bright M."/>
        </authorList>
    </citation>
    <scope>NUCLEOTIDE SEQUENCE</scope>
    <source>
        <strain evidence="11">Tica-EPR-9o50.N</strain>
    </source>
</reference>
<feature type="transmembrane region" description="Helical" evidence="9">
    <location>
        <begin position="120"/>
        <end position="142"/>
    </location>
</feature>
<evidence type="ECO:0000313" key="11">
    <source>
        <dbReference type="EMBL" id="USF88482.1"/>
    </source>
</evidence>
<evidence type="ECO:0000256" key="4">
    <source>
        <dbReference type="ARBA" id="ARBA00022692"/>
    </source>
</evidence>
<keyword evidence="2 8" id="KW-0813">Transport</keyword>
<dbReference type="PANTHER" id="PTHR30625:SF15">
    <property type="entry name" value="BIOPOLYMER TRANSPORT PROTEIN EXBB"/>
    <property type="match status" value="1"/>
</dbReference>
<keyword evidence="3" id="KW-1003">Cell membrane</keyword>
<dbReference type="Pfam" id="PF01618">
    <property type="entry name" value="MotA_ExbB"/>
    <property type="match status" value="1"/>
</dbReference>
<keyword evidence="12" id="KW-1185">Reference proteome</keyword>
<dbReference type="GO" id="GO:0005886">
    <property type="term" value="C:plasma membrane"/>
    <property type="evidence" value="ECO:0007669"/>
    <property type="project" value="UniProtKB-SubCell"/>
</dbReference>
<feature type="transmembrane region" description="Helical" evidence="9">
    <location>
        <begin position="16"/>
        <end position="38"/>
    </location>
</feature>
<proteinExistence type="inferred from homology"/>
<evidence type="ECO:0000256" key="5">
    <source>
        <dbReference type="ARBA" id="ARBA00022927"/>
    </source>
</evidence>
<dbReference type="RefSeq" id="WP_005962963.1">
    <property type="nucleotide sequence ID" value="NZ_CP090569.1"/>
</dbReference>
<dbReference type="Proteomes" id="UP001056649">
    <property type="component" value="Chromosome"/>
</dbReference>
<name>A0A9J7A0G7_9GAMM</name>
<keyword evidence="5 8" id="KW-0653">Protein transport</keyword>
<keyword evidence="7 9" id="KW-0472">Membrane</keyword>
<dbReference type="InterPro" id="IPR002898">
    <property type="entry name" value="MotA_ExbB_proton_chnl"/>
</dbReference>
<dbReference type="InterPro" id="IPR050790">
    <property type="entry name" value="ExbB/TolQ_transport"/>
</dbReference>
<feature type="domain" description="MotA/TolQ/ExbB proton channel" evidence="10">
    <location>
        <begin position="74"/>
        <end position="197"/>
    </location>
</feature>
<feature type="transmembrane region" description="Helical" evidence="9">
    <location>
        <begin position="162"/>
        <end position="184"/>
    </location>
</feature>
<dbReference type="AlphaFoldDB" id="A0A9J7A0G7"/>
<dbReference type="GO" id="GO:0017038">
    <property type="term" value="P:protein import"/>
    <property type="evidence" value="ECO:0007669"/>
    <property type="project" value="TreeGrafter"/>
</dbReference>
<keyword evidence="4 9" id="KW-0812">Transmembrane</keyword>
<accession>A0A9J7A0G7</accession>
<comment type="similarity">
    <text evidence="8">Belongs to the exbB/tolQ family.</text>
</comment>
<protein>
    <submittedName>
        <fullName evidence="11">MotA/TolQ/ExbB proton channel family protein</fullName>
    </submittedName>
</protein>
<evidence type="ECO:0000256" key="9">
    <source>
        <dbReference type="SAM" id="Phobius"/>
    </source>
</evidence>
<evidence type="ECO:0000259" key="10">
    <source>
        <dbReference type="Pfam" id="PF01618"/>
    </source>
</evidence>
<evidence type="ECO:0000256" key="2">
    <source>
        <dbReference type="ARBA" id="ARBA00022448"/>
    </source>
</evidence>
<dbReference type="EMBL" id="CP090569">
    <property type="protein sequence ID" value="USF88482.1"/>
    <property type="molecule type" value="Genomic_DNA"/>
</dbReference>
<dbReference type="KEGG" id="eps:L0Y14_04395"/>
<evidence type="ECO:0000256" key="3">
    <source>
        <dbReference type="ARBA" id="ARBA00022475"/>
    </source>
</evidence>
<evidence type="ECO:0000256" key="7">
    <source>
        <dbReference type="ARBA" id="ARBA00023136"/>
    </source>
</evidence>
<dbReference type="PANTHER" id="PTHR30625">
    <property type="entry name" value="PROTEIN TOLQ"/>
    <property type="match status" value="1"/>
</dbReference>
<evidence type="ECO:0000313" key="12">
    <source>
        <dbReference type="Proteomes" id="UP001056649"/>
    </source>
</evidence>
<organism evidence="11 12">
    <name type="scientific">Candidatus Endoriftia persephonae</name>
    <dbReference type="NCBI Taxonomy" id="393765"/>
    <lineage>
        <taxon>Bacteria</taxon>
        <taxon>Pseudomonadati</taxon>
        <taxon>Pseudomonadota</taxon>
        <taxon>Gammaproteobacteria</taxon>
        <taxon>Chromatiales</taxon>
        <taxon>Sedimenticolaceae</taxon>
        <taxon>Candidatus Endoriftia</taxon>
    </lineage>
</organism>
<evidence type="ECO:0000256" key="6">
    <source>
        <dbReference type="ARBA" id="ARBA00022989"/>
    </source>
</evidence>
<evidence type="ECO:0000256" key="8">
    <source>
        <dbReference type="RuleBase" id="RU004057"/>
    </source>
</evidence>